<name>A0A0P6XQZ7_9CHLR</name>
<dbReference type="Gene3D" id="3.30.450.20">
    <property type="entry name" value="PAS domain"/>
    <property type="match status" value="1"/>
</dbReference>
<dbReference type="PATRIC" id="fig|229921.5.peg.1672"/>
<dbReference type="GO" id="GO:0004016">
    <property type="term" value="F:adenylate cyclase activity"/>
    <property type="evidence" value="ECO:0007669"/>
    <property type="project" value="UniProtKB-ARBA"/>
</dbReference>
<dbReference type="SUPFAM" id="SSF55785">
    <property type="entry name" value="PYP-like sensor domain (PAS domain)"/>
    <property type="match status" value="1"/>
</dbReference>
<dbReference type="InterPro" id="IPR029787">
    <property type="entry name" value="Nucleotide_cyclase"/>
</dbReference>
<dbReference type="Proteomes" id="UP000050501">
    <property type="component" value="Unassembled WGS sequence"/>
</dbReference>
<dbReference type="PANTHER" id="PTHR43081:SF1">
    <property type="entry name" value="ADENYLATE CYCLASE, TERMINAL-DIFFERENTIATION SPECIFIC"/>
    <property type="match status" value="1"/>
</dbReference>
<evidence type="ECO:0000313" key="4">
    <source>
        <dbReference type="EMBL" id="KPL84851.1"/>
    </source>
</evidence>
<dbReference type="GO" id="GO:0035556">
    <property type="term" value="P:intracellular signal transduction"/>
    <property type="evidence" value="ECO:0007669"/>
    <property type="project" value="InterPro"/>
</dbReference>
<keyword evidence="5" id="KW-1185">Reference proteome</keyword>
<dbReference type="SUPFAM" id="SSF55073">
    <property type="entry name" value="Nucleotide cyclase"/>
    <property type="match status" value="1"/>
</dbReference>
<dbReference type="InterPro" id="IPR035965">
    <property type="entry name" value="PAS-like_dom_sf"/>
</dbReference>
<dbReference type="EMBL" id="LGCM01000028">
    <property type="protein sequence ID" value="KPL84851.1"/>
    <property type="molecule type" value="Genomic_DNA"/>
</dbReference>
<gene>
    <name evidence="4" type="ORF">ADN01_07170</name>
</gene>
<organism evidence="4 5">
    <name type="scientific">Levilinea saccharolytica</name>
    <dbReference type="NCBI Taxonomy" id="229921"/>
    <lineage>
        <taxon>Bacteria</taxon>
        <taxon>Bacillati</taxon>
        <taxon>Chloroflexota</taxon>
        <taxon>Anaerolineae</taxon>
        <taxon>Anaerolineales</taxon>
        <taxon>Anaerolineaceae</taxon>
        <taxon>Levilinea</taxon>
    </lineage>
</organism>
<dbReference type="InterPro" id="IPR000014">
    <property type="entry name" value="PAS"/>
</dbReference>
<dbReference type="SMART" id="SM00065">
    <property type="entry name" value="GAF"/>
    <property type="match status" value="1"/>
</dbReference>
<evidence type="ECO:0000313" key="5">
    <source>
        <dbReference type="Proteomes" id="UP000050501"/>
    </source>
</evidence>
<dbReference type="RefSeq" id="WP_062418732.1">
    <property type="nucleotide sequence ID" value="NZ_DF967974.1"/>
</dbReference>
<dbReference type="PANTHER" id="PTHR43081">
    <property type="entry name" value="ADENYLATE CYCLASE, TERMINAL-DIFFERENTIATION SPECIFIC-RELATED"/>
    <property type="match status" value="1"/>
</dbReference>
<feature type="domain" description="Guanylate cyclase" evidence="3">
    <location>
        <begin position="396"/>
        <end position="526"/>
    </location>
</feature>
<accession>A0A0P6XQZ7</accession>
<feature type="domain" description="PAS" evidence="2">
    <location>
        <begin position="239"/>
        <end position="312"/>
    </location>
</feature>
<dbReference type="Pfam" id="PF01590">
    <property type="entry name" value="GAF"/>
    <property type="match status" value="1"/>
</dbReference>
<dbReference type="STRING" id="229921.ADN01_07170"/>
<dbReference type="NCBIfam" id="TIGR00229">
    <property type="entry name" value="sensory_box"/>
    <property type="match status" value="1"/>
</dbReference>
<dbReference type="Gene3D" id="3.30.450.40">
    <property type="match status" value="1"/>
</dbReference>
<dbReference type="InterPro" id="IPR003018">
    <property type="entry name" value="GAF"/>
</dbReference>
<dbReference type="AlphaFoldDB" id="A0A0P6XQZ7"/>
<dbReference type="Pfam" id="PF00211">
    <property type="entry name" value="Guanylate_cyc"/>
    <property type="match status" value="1"/>
</dbReference>
<dbReference type="InterPro" id="IPR013656">
    <property type="entry name" value="PAS_4"/>
</dbReference>
<dbReference type="GO" id="GO:0006171">
    <property type="term" value="P:cAMP biosynthetic process"/>
    <property type="evidence" value="ECO:0007669"/>
    <property type="project" value="TreeGrafter"/>
</dbReference>
<dbReference type="PROSITE" id="PS50125">
    <property type="entry name" value="GUANYLATE_CYCLASE_2"/>
    <property type="match status" value="1"/>
</dbReference>
<dbReference type="InterPro" id="IPR001054">
    <property type="entry name" value="A/G_cyclase"/>
</dbReference>
<evidence type="ECO:0000259" key="2">
    <source>
        <dbReference type="PROSITE" id="PS50112"/>
    </source>
</evidence>
<dbReference type="PROSITE" id="PS50112">
    <property type="entry name" value="PAS"/>
    <property type="match status" value="1"/>
</dbReference>
<dbReference type="Pfam" id="PF08448">
    <property type="entry name" value="PAS_4"/>
    <property type="match status" value="1"/>
</dbReference>
<reference evidence="4 5" key="1">
    <citation type="submission" date="2015-07" db="EMBL/GenBank/DDBJ databases">
        <title>Genome sequence of Levilinea saccharolytica DSM 16555.</title>
        <authorList>
            <person name="Hemp J."/>
            <person name="Ward L.M."/>
            <person name="Pace L.A."/>
            <person name="Fischer W.W."/>
        </authorList>
    </citation>
    <scope>NUCLEOTIDE SEQUENCE [LARGE SCALE GENOMIC DNA]</scope>
    <source>
        <strain evidence="4 5">KIBI-1</strain>
    </source>
</reference>
<dbReference type="InterPro" id="IPR050697">
    <property type="entry name" value="Adenylyl/Guanylyl_Cyclase_3/4"/>
</dbReference>
<evidence type="ECO:0000259" key="3">
    <source>
        <dbReference type="PROSITE" id="PS50125"/>
    </source>
</evidence>
<comment type="similarity">
    <text evidence="1">Belongs to the adenylyl cyclase class-3 family.</text>
</comment>
<sequence length="583" mass="64476">MELNIPDSLTFTSLDQKLVHLDGLLKNIQDTLTKVRPASLPTFVYEGVTQLAGSLGQIRKQVSTLEDERRSLRALAQIGYYVNSSLELREVLQLVMDTIIRISRAERGFLMLHNPEGELVIQVARNWVQESIDPSEFEISRTVIYRVVNDGLPLLTTNAQEDPRFTGQNSVVAYNLRSILCVPLKARDEMIGVIYADNRIRSGMFTQKDLDMLSAFANQAGVAIENARLFESVRRTLAEVTELKNLMDNVFASMASGVLTADVEERVMMCNRAAATILGRASTEIVGHDLKETLPRLAPLIEPHLQRVMKTDQQVLGLETNAIQTPRGMVDLRMSLTPLKDVQQVTQGVAIVLEDLTEKKKLEAQRRLFERMVSPAVIEQLNPDRLHLGGRRTEITVLFADIRGFTGFSESLSPEGLVAVLNRYLASAAEAVLHEDGTVDKFLGDAVMAWFNAPIPQEDHIIRALRAAIQIRESLNALHATMREDMHLSFGIGIHTGDAVLGLVGTEKRLEYTAIGDSVNTAKRIQENAGPGQILISQATYAQVMDLVEVRPVDAINAKGKREPVVVYELVGLREDAGAEAGG</sequence>
<proteinExistence type="inferred from homology"/>
<dbReference type="OrthoDB" id="9806704at2"/>
<dbReference type="CDD" id="cd07302">
    <property type="entry name" value="CHD"/>
    <property type="match status" value="1"/>
</dbReference>
<dbReference type="Gene3D" id="3.30.70.1230">
    <property type="entry name" value="Nucleotide cyclase"/>
    <property type="match status" value="1"/>
</dbReference>
<dbReference type="InterPro" id="IPR029016">
    <property type="entry name" value="GAF-like_dom_sf"/>
</dbReference>
<dbReference type="SMART" id="SM00091">
    <property type="entry name" value="PAS"/>
    <property type="match status" value="1"/>
</dbReference>
<comment type="caution">
    <text evidence="4">The sequence shown here is derived from an EMBL/GenBank/DDBJ whole genome shotgun (WGS) entry which is preliminary data.</text>
</comment>
<dbReference type="SUPFAM" id="SSF55781">
    <property type="entry name" value="GAF domain-like"/>
    <property type="match status" value="1"/>
</dbReference>
<dbReference type="CDD" id="cd00130">
    <property type="entry name" value="PAS"/>
    <property type="match status" value="1"/>
</dbReference>
<protein>
    <submittedName>
        <fullName evidence="4">Uncharacterized protein</fullName>
    </submittedName>
</protein>
<evidence type="ECO:0000256" key="1">
    <source>
        <dbReference type="ARBA" id="ARBA00005381"/>
    </source>
</evidence>
<dbReference type="SMART" id="SM00044">
    <property type="entry name" value="CYCc"/>
    <property type="match status" value="1"/>
</dbReference>